<reference evidence="4 5" key="1">
    <citation type="submission" date="2019-12" db="EMBL/GenBank/DDBJ databases">
        <authorList>
            <person name="Alioto T."/>
            <person name="Alioto T."/>
            <person name="Gomez Garrido J."/>
        </authorList>
    </citation>
    <scope>NUCLEOTIDE SEQUENCE [LARGE SCALE GENOMIC DNA]</scope>
</reference>
<evidence type="ECO:0000256" key="1">
    <source>
        <dbReference type="ARBA" id="ARBA00007626"/>
    </source>
</evidence>
<keyword evidence="5" id="KW-1185">Reference proteome</keyword>
<dbReference type="Gramene" id="OE9A114779T1">
    <property type="protein sequence ID" value="OE9A114779C1"/>
    <property type="gene ID" value="OE9A114779"/>
</dbReference>
<dbReference type="EMBL" id="CACTIH010003808">
    <property type="protein sequence ID" value="CAA2985436.1"/>
    <property type="molecule type" value="Genomic_DNA"/>
</dbReference>
<dbReference type="Pfam" id="PF13041">
    <property type="entry name" value="PPR_2"/>
    <property type="match status" value="1"/>
</dbReference>
<evidence type="ECO:0000313" key="4">
    <source>
        <dbReference type="EMBL" id="CAA2985436.1"/>
    </source>
</evidence>
<name>A0A8S0RZ77_OLEEU</name>
<protein>
    <recommendedName>
        <fullName evidence="6">Pentatricopeptide repeat-containing protein</fullName>
    </recommendedName>
</protein>
<evidence type="ECO:0000256" key="3">
    <source>
        <dbReference type="PROSITE-ProRule" id="PRU00708"/>
    </source>
</evidence>
<dbReference type="InterPro" id="IPR002885">
    <property type="entry name" value="PPR_rpt"/>
</dbReference>
<gene>
    <name evidence="4" type="ORF">OLEA9_A114779</name>
</gene>
<accession>A0A8S0RZ77</accession>
<organism evidence="4 5">
    <name type="scientific">Olea europaea subsp. europaea</name>
    <dbReference type="NCBI Taxonomy" id="158383"/>
    <lineage>
        <taxon>Eukaryota</taxon>
        <taxon>Viridiplantae</taxon>
        <taxon>Streptophyta</taxon>
        <taxon>Embryophyta</taxon>
        <taxon>Tracheophyta</taxon>
        <taxon>Spermatophyta</taxon>
        <taxon>Magnoliopsida</taxon>
        <taxon>eudicotyledons</taxon>
        <taxon>Gunneridae</taxon>
        <taxon>Pentapetalae</taxon>
        <taxon>asterids</taxon>
        <taxon>lamiids</taxon>
        <taxon>Lamiales</taxon>
        <taxon>Oleaceae</taxon>
        <taxon>Oleeae</taxon>
        <taxon>Olea</taxon>
    </lineage>
</organism>
<sequence>MISILGKFKKFDSVSALTNDMRTASLLTPQTLLIMIRKYAAVHDIGKANSTFYALRRFKSFNIILNGWCNVVGDLREGKQIWKEMEERGILRDVYSYSSIMSCYSKAGNVNVVFRHFDKMKALEIEPDRKVYRLQCSDSCSCKREAFVSSSCRLR</sequence>
<evidence type="ECO:0008006" key="6">
    <source>
        <dbReference type="Google" id="ProtNLM"/>
    </source>
</evidence>
<dbReference type="InterPro" id="IPR011990">
    <property type="entry name" value="TPR-like_helical_dom_sf"/>
</dbReference>
<dbReference type="PANTHER" id="PTHR47939">
    <property type="entry name" value="MEMBRANE-ASSOCIATED SALT-INDUCIBLE PROTEIN-LIKE"/>
    <property type="match status" value="1"/>
</dbReference>
<dbReference type="PANTHER" id="PTHR47939:SF5">
    <property type="entry name" value="PENTACOTRIPEPTIDE-REPEAT REGION OF PRORP DOMAIN-CONTAINING PROTEIN"/>
    <property type="match status" value="1"/>
</dbReference>
<evidence type="ECO:0000256" key="2">
    <source>
        <dbReference type="ARBA" id="ARBA00022737"/>
    </source>
</evidence>
<dbReference type="Gene3D" id="1.25.40.10">
    <property type="entry name" value="Tetratricopeptide repeat domain"/>
    <property type="match status" value="1"/>
</dbReference>
<feature type="repeat" description="PPR" evidence="3">
    <location>
        <begin position="93"/>
        <end position="127"/>
    </location>
</feature>
<comment type="similarity">
    <text evidence="1">Belongs to the PPR family. P subfamily.</text>
</comment>
<dbReference type="NCBIfam" id="TIGR00756">
    <property type="entry name" value="PPR"/>
    <property type="match status" value="2"/>
</dbReference>
<dbReference type="InterPro" id="IPR050667">
    <property type="entry name" value="PPR-containing_protein"/>
</dbReference>
<evidence type="ECO:0000313" key="5">
    <source>
        <dbReference type="Proteomes" id="UP000594638"/>
    </source>
</evidence>
<comment type="caution">
    <text evidence="4">The sequence shown here is derived from an EMBL/GenBank/DDBJ whole genome shotgun (WGS) entry which is preliminary data.</text>
</comment>
<keyword evidence="2" id="KW-0677">Repeat</keyword>
<dbReference type="PROSITE" id="PS51375">
    <property type="entry name" value="PPR"/>
    <property type="match status" value="2"/>
</dbReference>
<proteinExistence type="inferred from homology"/>
<feature type="repeat" description="PPR" evidence="3">
    <location>
        <begin position="57"/>
        <end position="92"/>
    </location>
</feature>
<dbReference type="OrthoDB" id="185373at2759"/>
<dbReference type="Proteomes" id="UP000594638">
    <property type="component" value="Unassembled WGS sequence"/>
</dbReference>
<dbReference type="AlphaFoldDB" id="A0A8S0RZ77"/>